<dbReference type="STRING" id="83767.SAMN05660652_00899"/>
<evidence type="ECO:0000313" key="2">
    <source>
        <dbReference type="EMBL" id="SDG91620.1"/>
    </source>
</evidence>
<protein>
    <recommendedName>
        <fullName evidence="4">Ammonia monooxygenase</fullName>
    </recommendedName>
</protein>
<accession>A0A1G7Y6K8</accession>
<feature type="transmembrane region" description="Helical" evidence="1">
    <location>
        <begin position="32"/>
        <end position="52"/>
    </location>
</feature>
<dbReference type="PIRSF" id="PIRSF038991">
    <property type="entry name" value="Protein_AbrB"/>
    <property type="match status" value="1"/>
</dbReference>
<feature type="transmembrane region" description="Helical" evidence="1">
    <location>
        <begin position="173"/>
        <end position="192"/>
    </location>
</feature>
<keyword evidence="1" id="KW-1133">Transmembrane helix</keyword>
<keyword evidence="3" id="KW-1185">Reference proteome</keyword>
<reference evidence="2 3" key="1">
    <citation type="submission" date="2016-10" db="EMBL/GenBank/DDBJ databases">
        <authorList>
            <person name="de Groot N.N."/>
        </authorList>
    </citation>
    <scope>NUCLEOTIDE SEQUENCE [LARGE SCALE GENOMIC DNA]</scope>
    <source>
        <strain evidence="2 3">DSM 5885</strain>
    </source>
</reference>
<keyword evidence="1" id="KW-0812">Transmembrane</keyword>
<dbReference type="PANTHER" id="PTHR38457:SF1">
    <property type="entry name" value="REGULATOR ABRB-RELATED"/>
    <property type="match status" value="1"/>
</dbReference>
<feature type="transmembrane region" description="Helical" evidence="1">
    <location>
        <begin position="293"/>
        <end position="315"/>
    </location>
</feature>
<feature type="transmembrane region" description="Helical" evidence="1">
    <location>
        <begin position="58"/>
        <end position="76"/>
    </location>
</feature>
<name>A0A1G7Y6K8_9RHOO</name>
<feature type="transmembrane region" description="Helical" evidence="1">
    <location>
        <begin position="106"/>
        <end position="129"/>
    </location>
</feature>
<gene>
    <name evidence="2" type="ORF">SAMN05660652_00899</name>
</gene>
<dbReference type="AlphaFoldDB" id="A0A1G7Y6K8"/>
<dbReference type="GO" id="GO:0010468">
    <property type="term" value="P:regulation of gene expression"/>
    <property type="evidence" value="ECO:0007669"/>
    <property type="project" value="InterPro"/>
</dbReference>
<proteinExistence type="predicted"/>
<feature type="transmembrane region" description="Helical" evidence="1">
    <location>
        <begin position="350"/>
        <end position="374"/>
    </location>
</feature>
<feature type="transmembrane region" description="Helical" evidence="1">
    <location>
        <begin position="141"/>
        <end position="161"/>
    </location>
</feature>
<evidence type="ECO:0000313" key="3">
    <source>
        <dbReference type="Proteomes" id="UP000198607"/>
    </source>
</evidence>
<evidence type="ECO:0000256" key="1">
    <source>
        <dbReference type="SAM" id="Phobius"/>
    </source>
</evidence>
<dbReference type="PANTHER" id="PTHR38457">
    <property type="entry name" value="REGULATOR ABRB-RELATED"/>
    <property type="match status" value="1"/>
</dbReference>
<feature type="transmembrane region" description="Helical" evidence="1">
    <location>
        <begin position="239"/>
        <end position="257"/>
    </location>
</feature>
<sequence length="377" mass="39879">MSAFPIRLPCPRLRGPTPMSDTPSPRIATKPVLLWLLLFSVSLLAGAGLVWLDVPAAFFVGAVVCGLIFSLSGSGLKLSRRFFFCAQALVGCSVAKSMSPQIFGVLAANWLVFAGMVCSSVVAGGLVGWCMTRFHILPGNTAAWGSSPGGAAAMVAMAESFGADARLVAMMQYLRVLVVVLSASMVAHWLTVPQPVASALASPWSFAALFQGQPVQMALTLAIAVVSSLIAVRLRIPAGPLLATMIVGAVLNSAGVVEFRLPNAFQIGASVLVGWYVGLGFNRALLISTLRKLHWLFFSAFLLIALCAFFAWSLYHFSHCDPLTAYLATTPGGLDSVILLAMGANTDVPFVVAAQTLRLFLVILTGPFVARLICRFA</sequence>
<feature type="transmembrane region" description="Helical" evidence="1">
    <location>
        <begin position="263"/>
        <end position="281"/>
    </location>
</feature>
<dbReference type="GO" id="GO:0016020">
    <property type="term" value="C:membrane"/>
    <property type="evidence" value="ECO:0007669"/>
    <property type="project" value="InterPro"/>
</dbReference>
<organism evidence="2 3">
    <name type="scientific">Propionivibrio dicarboxylicus</name>
    <dbReference type="NCBI Taxonomy" id="83767"/>
    <lineage>
        <taxon>Bacteria</taxon>
        <taxon>Pseudomonadati</taxon>
        <taxon>Pseudomonadota</taxon>
        <taxon>Betaproteobacteria</taxon>
        <taxon>Rhodocyclales</taxon>
        <taxon>Rhodocyclaceae</taxon>
        <taxon>Propionivibrio</taxon>
    </lineage>
</organism>
<dbReference type="Proteomes" id="UP000198607">
    <property type="component" value="Unassembled WGS sequence"/>
</dbReference>
<dbReference type="NCBIfam" id="TIGR03082">
    <property type="entry name" value="Gneg_AbrB_dup"/>
    <property type="match status" value="2"/>
</dbReference>
<dbReference type="InterPro" id="IPR017516">
    <property type="entry name" value="AbrB_dup"/>
</dbReference>
<keyword evidence="1" id="KW-0472">Membrane</keyword>
<feature type="transmembrane region" description="Helical" evidence="1">
    <location>
        <begin position="212"/>
        <end position="232"/>
    </location>
</feature>
<evidence type="ECO:0008006" key="4">
    <source>
        <dbReference type="Google" id="ProtNLM"/>
    </source>
</evidence>
<dbReference type="Pfam" id="PF05145">
    <property type="entry name" value="AbrB"/>
    <property type="match status" value="1"/>
</dbReference>
<dbReference type="InterPro" id="IPR007820">
    <property type="entry name" value="AbrB_fam"/>
</dbReference>
<dbReference type="EMBL" id="FNCY01000002">
    <property type="protein sequence ID" value="SDG91620.1"/>
    <property type="molecule type" value="Genomic_DNA"/>
</dbReference>